<comment type="caution">
    <text evidence="6">The sequence shown here is derived from an EMBL/GenBank/DDBJ whole genome shotgun (WGS) entry which is preliminary data.</text>
</comment>
<dbReference type="InterPro" id="IPR004358">
    <property type="entry name" value="Sig_transdc_His_kin-like_C"/>
</dbReference>
<dbReference type="InterPro" id="IPR036890">
    <property type="entry name" value="HATPase_C_sf"/>
</dbReference>
<reference evidence="6 7" key="1">
    <citation type="journal article" date="2016" name="Nat. Commun.">
        <title>Thousands of microbial genomes shed light on interconnected biogeochemical processes in an aquifer system.</title>
        <authorList>
            <person name="Anantharaman K."/>
            <person name="Brown C.T."/>
            <person name="Hug L.A."/>
            <person name="Sharon I."/>
            <person name="Castelle C.J."/>
            <person name="Probst A.J."/>
            <person name="Thomas B.C."/>
            <person name="Singh A."/>
            <person name="Wilkins M.J."/>
            <person name="Karaoz U."/>
            <person name="Brodie E.L."/>
            <person name="Williams K.H."/>
            <person name="Hubbard S.S."/>
            <person name="Banfield J.F."/>
        </authorList>
    </citation>
    <scope>NUCLEOTIDE SEQUENCE [LARGE SCALE GENOMIC DNA]</scope>
</reference>
<dbReference type="GO" id="GO:0000155">
    <property type="term" value="F:phosphorelay sensor kinase activity"/>
    <property type="evidence" value="ECO:0007669"/>
    <property type="project" value="InterPro"/>
</dbReference>
<dbReference type="PANTHER" id="PTHR43065:SF52">
    <property type="entry name" value="SENSOR PROTEIN KINASE PILS"/>
    <property type="match status" value="1"/>
</dbReference>
<keyword evidence="4" id="KW-0812">Transmembrane</keyword>
<feature type="domain" description="Histidine kinase" evidence="5">
    <location>
        <begin position="339"/>
        <end position="551"/>
    </location>
</feature>
<organism evidence="6 7">
    <name type="scientific">Candidatus Muproteobacteria bacterium RIFCSPLOWO2_01_FULL_60_18</name>
    <dbReference type="NCBI Taxonomy" id="1817768"/>
    <lineage>
        <taxon>Bacteria</taxon>
        <taxon>Pseudomonadati</taxon>
        <taxon>Pseudomonadota</taxon>
        <taxon>Candidatus Muproteobacteria</taxon>
    </lineage>
</organism>
<dbReference type="InterPro" id="IPR005467">
    <property type="entry name" value="His_kinase_dom"/>
</dbReference>
<dbReference type="PROSITE" id="PS50109">
    <property type="entry name" value="HIS_KIN"/>
    <property type="match status" value="1"/>
</dbReference>
<dbReference type="Proteomes" id="UP000179037">
    <property type="component" value="Unassembled WGS sequence"/>
</dbReference>
<evidence type="ECO:0000256" key="3">
    <source>
        <dbReference type="ARBA" id="ARBA00022553"/>
    </source>
</evidence>
<dbReference type="SUPFAM" id="SSF55785">
    <property type="entry name" value="PYP-like sensor domain (PAS domain)"/>
    <property type="match status" value="1"/>
</dbReference>
<dbReference type="Gene3D" id="1.10.287.130">
    <property type="match status" value="1"/>
</dbReference>
<dbReference type="InterPro" id="IPR003594">
    <property type="entry name" value="HATPase_dom"/>
</dbReference>
<dbReference type="SMART" id="SM00388">
    <property type="entry name" value="HisKA"/>
    <property type="match status" value="1"/>
</dbReference>
<dbReference type="EC" id="2.7.13.3" evidence="2"/>
<evidence type="ECO:0000259" key="5">
    <source>
        <dbReference type="PROSITE" id="PS50109"/>
    </source>
</evidence>
<feature type="transmembrane region" description="Helical" evidence="4">
    <location>
        <begin position="64"/>
        <end position="85"/>
    </location>
</feature>
<dbReference type="PANTHER" id="PTHR43065">
    <property type="entry name" value="SENSOR HISTIDINE KINASE"/>
    <property type="match status" value="1"/>
</dbReference>
<evidence type="ECO:0000256" key="4">
    <source>
        <dbReference type="SAM" id="Phobius"/>
    </source>
</evidence>
<dbReference type="Pfam" id="PF00512">
    <property type="entry name" value="HisKA"/>
    <property type="match status" value="1"/>
</dbReference>
<feature type="transmembrane region" description="Helical" evidence="4">
    <location>
        <begin position="176"/>
        <end position="194"/>
    </location>
</feature>
<name>A0A1F6U2K8_9PROT</name>
<dbReference type="SMART" id="SM00091">
    <property type="entry name" value="PAS"/>
    <property type="match status" value="1"/>
</dbReference>
<dbReference type="SUPFAM" id="SSF47384">
    <property type="entry name" value="Homodimeric domain of signal transducing histidine kinase"/>
    <property type="match status" value="1"/>
</dbReference>
<evidence type="ECO:0000313" key="7">
    <source>
        <dbReference type="Proteomes" id="UP000179037"/>
    </source>
</evidence>
<dbReference type="SUPFAM" id="SSF55874">
    <property type="entry name" value="ATPase domain of HSP90 chaperone/DNA topoisomerase II/histidine kinase"/>
    <property type="match status" value="1"/>
</dbReference>
<dbReference type="Pfam" id="PF25323">
    <property type="entry name" value="6TM_PilS"/>
    <property type="match status" value="1"/>
</dbReference>
<accession>A0A1F6U2K8</accession>
<dbReference type="InterPro" id="IPR035965">
    <property type="entry name" value="PAS-like_dom_sf"/>
</dbReference>
<dbReference type="InterPro" id="IPR003661">
    <property type="entry name" value="HisK_dim/P_dom"/>
</dbReference>
<dbReference type="Pfam" id="PF02518">
    <property type="entry name" value="HATPase_c"/>
    <property type="match status" value="1"/>
</dbReference>
<dbReference type="STRING" id="1817768.A3A87_10015"/>
<dbReference type="AlphaFoldDB" id="A0A1F6U2K8"/>
<feature type="transmembrane region" description="Helical" evidence="4">
    <location>
        <begin position="139"/>
        <end position="156"/>
    </location>
</feature>
<keyword evidence="4" id="KW-1133">Transmembrane helix</keyword>
<dbReference type="InterPro" id="IPR036097">
    <property type="entry name" value="HisK_dim/P_sf"/>
</dbReference>
<dbReference type="CDD" id="cd00082">
    <property type="entry name" value="HisKA"/>
    <property type="match status" value="1"/>
</dbReference>
<evidence type="ECO:0000256" key="2">
    <source>
        <dbReference type="ARBA" id="ARBA00012438"/>
    </source>
</evidence>
<sequence length="559" mass="61122">MTAMESALPRAGQSQAEGRAAVAAQNWKLLKYFNFYRLAIALAASAIAISIGKFSPFGEAHPGLFLSTSVVYAIISLTVVFSIHWQKPDYDSQAALLSFADVSLLTIIMHTSGGLPSGLGLMLVVAIAGTSLMLGKRLTIFYASLATIAVLLEHSWGMLTGGDPTDTEMLQGFPQVGLFGVGLYATAFFGYLLATRLRATEELAQRRGVDVANLTQLNELVIQRMQSGVVICDPQGNIRLINQSAQKYLGIHNEAEKKFPLNEISPDLAIQLFQWLGNSAAGRGRKVFTSRVGYSLLPRFVSLGDDKNAVKLIFLEDMSILKQQAQQLKMAALARLTASIAHEIRNPLGALSNAAQLLGETMNVENAEEKRLVKIIDEQSKRMNVIVQNVTQLSRRDRINPVRLELEPWLEDFLRHYGDTVSVPRDAFVTHGIQGLSVCVDPDQLYQIISNLCQNALRHSPPFTGTPLIKFQGSRDSEDRPILDVIDWGAGVNPDIVDNIFDPFFTTTPKGTGLGLYIARELCEGNGATLNYHPGEGGVGSRFRVSFIRAEDCAELGTL</sequence>
<dbReference type="PRINTS" id="PR00344">
    <property type="entry name" value="BCTRLSENSOR"/>
</dbReference>
<proteinExistence type="predicted"/>
<evidence type="ECO:0000313" key="6">
    <source>
        <dbReference type="EMBL" id="OGI51624.1"/>
    </source>
</evidence>
<comment type="catalytic activity">
    <reaction evidence="1">
        <text>ATP + protein L-histidine = ADP + protein N-phospho-L-histidine.</text>
        <dbReference type="EC" id="2.7.13.3"/>
    </reaction>
</comment>
<keyword evidence="3" id="KW-0597">Phosphoprotein</keyword>
<dbReference type="InterPro" id="IPR000014">
    <property type="entry name" value="PAS"/>
</dbReference>
<dbReference type="SMART" id="SM00387">
    <property type="entry name" value="HATPase_c"/>
    <property type="match status" value="1"/>
</dbReference>
<dbReference type="EMBL" id="MFTC01000036">
    <property type="protein sequence ID" value="OGI51624.1"/>
    <property type="molecule type" value="Genomic_DNA"/>
</dbReference>
<dbReference type="Gene3D" id="3.30.450.20">
    <property type="entry name" value="PAS domain"/>
    <property type="match status" value="1"/>
</dbReference>
<dbReference type="Gene3D" id="3.30.565.10">
    <property type="entry name" value="Histidine kinase-like ATPase, C-terminal domain"/>
    <property type="match status" value="1"/>
</dbReference>
<evidence type="ECO:0000256" key="1">
    <source>
        <dbReference type="ARBA" id="ARBA00000085"/>
    </source>
</evidence>
<gene>
    <name evidence="6" type="ORF">A3A87_10015</name>
</gene>
<feature type="transmembrane region" description="Helical" evidence="4">
    <location>
        <begin position="35"/>
        <end position="52"/>
    </location>
</feature>
<protein>
    <recommendedName>
        <fullName evidence="2">histidine kinase</fullName>
        <ecNumber evidence="2">2.7.13.3</ecNumber>
    </recommendedName>
</protein>
<feature type="transmembrane region" description="Helical" evidence="4">
    <location>
        <begin position="105"/>
        <end position="127"/>
    </location>
</feature>
<keyword evidence="4" id="KW-0472">Membrane</keyword>